<dbReference type="OrthoDB" id="9937820at2759"/>
<accession>A0A210QTL2</accession>
<dbReference type="PANTHER" id="PTHR21166:SF2">
    <property type="entry name" value="CELL DIVISION CONTROL PROTEIN 24 OB DOMAIN-CONTAINING PROTEIN-RELATED"/>
    <property type="match status" value="1"/>
</dbReference>
<comment type="caution">
    <text evidence="6">The sequence shown here is derived from an EMBL/GenBank/DDBJ whole genome shotgun (WGS) entry which is preliminary data.</text>
</comment>
<dbReference type="InterPro" id="IPR056880">
    <property type="entry name" value="OB_MEIOB_N"/>
</dbReference>
<evidence type="ECO:0000256" key="1">
    <source>
        <dbReference type="ARBA" id="ARBA00023125"/>
    </source>
</evidence>
<dbReference type="GO" id="GO:0000712">
    <property type="term" value="P:resolution of meiotic recombination intermediates"/>
    <property type="evidence" value="ECO:0007669"/>
    <property type="project" value="TreeGrafter"/>
</dbReference>
<sequence>MAWTGRFSDFDNVSHNVQSYDQRAKYPRNDVLKNAAVTKLEDLHPGVTNPTVAGIILTKDTPKCIQSKKNPGTERYLLSFVLRDAPSYFVNVTCWGAEHGIKDIAAKFAISDIVQLTNVQVQPKTYDGYEDKFKPSTPMSFNITFSENHSNIDRYIGPDDDRFRRLQNVPIKANNDYYILEDVIAHGQSLSGEHINLLAVVKKVGPVKDITTKTGKKTKRCELKLMDETCSSFALILWESDMIDIVQSWVPLDTVLFIADVRVSYDDFRSTMVSTADSKTIFTVNPDTLEAHSLYQFAHSQMIEDEDGTAGQSDPPLESITDVYTVSQLIDMKIERTDVWKPAVYGVVFAYLSKFDVDGDTSRVLRYRCQKCRQTVTELTGYTCSNTECSNGILNAISSTVDNTQPSVEYSVTVSWSDYTGTIEYCHLDGDVAQQLIGIKAEEFAQISFQRKTQVKWTHLLEKRKMYFKMSRSVGETGKVFLRVLSCKSVDGKELQHNLQ</sequence>
<name>A0A210QTL2_MIZYE</name>
<dbReference type="InterPro" id="IPR031657">
    <property type="entry name" value="REPA_OB_2"/>
</dbReference>
<dbReference type="EMBL" id="NEDP02001973">
    <property type="protein sequence ID" value="OWF52088.1"/>
    <property type="molecule type" value="Genomic_DNA"/>
</dbReference>
<keyword evidence="2" id="KW-0469">Meiosis</keyword>
<reference evidence="6 7" key="1">
    <citation type="journal article" date="2017" name="Nat. Ecol. Evol.">
        <title>Scallop genome provides insights into evolution of bilaterian karyotype and development.</title>
        <authorList>
            <person name="Wang S."/>
            <person name="Zhang J."/>
            <person name="Jiao W."/>
            <person name="Li J."/>
            <person name="Xun X."/>
            <person name="Sun Y."/>
            <person name="Guo X."/>
            <person name="Huan P."/>
            <person name="Dong B."/>
            <person name="Zhang L."/>
            <person name="Hu X."/>
            <person name="Sun X."/>
            <person name="Wang J."/>
            <person name="Zhao C."/>
            <person name="Wang Y."/>
            <person name="Wang D."/>
            <person name="Huang X."/>
            <person name="Wang R."/>
            <person name="Lv J."/>
            <person name="Li Y."/>
            <person name="Zhang Z."/>
            <person name="Liu B."/>
            <person name="Lu W."/>
            <person name="Hui Y."/>
            <person name="Liang J."/>
            <person name="Zhou Z."/>
            <person name="Hou R."/>
            <person name="Li X."/>
            <person name="Liu Y."/>
            <person name="Li H."/>
            <person name="Ning X."/>
            <person name="Lin Y."/>
            <person name="Zhao L."/>
            <person name="Xing Q."/>
            <person name="Dou J."/>
            <person name="Li Y."/>
            <person name="Mao J."/>
            <person name="Guo H."/>
            <person name="Dou H."/>
            <person name="Li T."/>
            <person name="Mu C."/>
            <person name="Jiang W."/>
            <person name="Fu Q."/>
            <person name="Fu X."/>
            <person name="Miao Y."/>
            <person name="Liu J."/>
            <person name="Yu Q."/>
            <person name="Li R."/>
            <person name="Liao H."/>
            <person name="Li X."/>
            <person name="Kong Y."/>
            <person name="Jiang Z."/>
            <person name="Chourrout D."/>
            <person name="Li R."/>
            <person name="Bao Z."/>
        </authorList>
    </citation>
    <scope>NUCLEOTIDE SEQUENCE [LARGE SCALE GENOMIC DNA]</scope>
    <source>
        <strain evidence="6 7">PY_sf001</strain>
    </source>
</reference>
<gene>
    <name evidence="6" type="ORF">KP79_PYT06236</name>
</gene>
<evidence type="ECO:0000256" key="2">
    <source>
        <dbReference type="ARBA" id="ARBA00023254"/>
    </source>
</evidence>
<feature type="domain" description="Replication protein A OB" evidence="4">
    <location>
        <begin position="192"/>
        <end position="282"/>
    </location>
</feature>
<protein>
    <submittedName>
        <fullName evidence="6">Meiosis-specific with OB domain-containing protein</fullName>
    </submittedName>
</protein>
<evidence type="ECO:0000259" key="4">
    <source>
        <dbReference type="Pfam" id="PF16900"/>
    </source>
</evidence>
<dbReference type="Pfam" id="PF16900">
    <property type="entry name" value="REPA_OB_2"/>
    <property type="match status" value="1"/>
</dbReference>
<comment type="similarity">
    <text evidence="3">Belongs to the MEIOB family.</text>
</comment>
<dbReference type="Pfam" id="PF24903">
    <property type="entry name" value="OB_MEIOB_N"/>
    <property type="match status" value="1"/>
</dbReference>
<dbReference type="FunFam" id="2.40.50.140:FF:000171">
    <property type="entry name" value="meiosis-specific with OB domain-containing protein isoform X1"/>
    <property type="match status" value="1"/>
</dbReference>
<dbReference type="GO" id="GO:0003697">
    <property type="term" value="F:single-stranded DNA binding"/>
    <property type="evidence" value="ECO:0007669"/>
    <property type="project" value="TreeGrafter"/>
</dbReference>
<evidence type="ECO:0000313" key="7">
    <source>
        <dbReference type="Proteomes" id="UP000242188"/>
    </source>
</evidence>
<keyword evidence="7" id="KW-1185">Reference proteome</keyword>
<organism evidence="6 7">
    <name type="scientific">Mizuhopecten yessoensis</name>
    <name type="common">Japanese scallop</name>
    <name type="synonym">Patinopecten yessoensis</name>
    <dbReference type="NCBI Taxonomy" id="6573"/>
    <lineage>
        <taxon>Eukaryota</taxon>
        <taxon>Metazoa</taxon>
        <taxon>Spiralia</taxon>
        <taxon>Lophotrochozoa</taxon>
        <taxon>Mollusca</taxon>
        <taxon>Bivalvia</taxon>
        <taxon>Autobranchia</taxon>
        <taxon>Pteriomorphia</taxon>
        <taxon>Pectinida</taxon>
        <taxon>Pectinoidea</taxon>
        <taxon>Pectinidae</taxon>
        <taxon>Mizuhopecten</taxon>
    </lineage>
</organism>
<dbReference type="Gene3D" id="2.40.50.140">
    <property type="entry name" value="Nucleic acid-binding proteins"/>
    <property type="match status" value="3"/>
</dbReference>
<dbReference type="AlphaFoldDB" id="A0A210QTL2"/>
<dbReference type="InterPro" id="IPR012340">
    <property type="entry name" value="NA-bd_OB-fold"/>
</dbReference>
<evidence type="ECO:0000256" key="3">
    <source>
        <dbReference type="ARBA" id="ARBA00038329"/>
    </source>
</evidence>
<dbReference type="InterPro" id="IPR052469">
    <property type="entry name" value="MEIOB"/>
</dbReference>
<evidence type="ECO:0000313" key="6">
    <source>
        <dbReference type="EMBL" id="OWF52088.1"/>
    </source>
</evidence>
<dbReference type="PANTHER" id="PTHR21166">
    <property type="entry name" value="CELL DIVISION CONTROL PROTEIN 24 OB DOMAIN-CONTAINING PROTEIN-RELATED"/>
    <property type="match status" value="1"/>
</dbReference>
<proteinExistence type="inferred from homology"/>
<feature type="domain" description="MEIOB-like N-terminal" evidence="5">
    <location>
        <begin position="36"/>
        <end position="172"/>
    </location>
</feature>
<dbReference type="Proteomes" id="UP000242188">
    <property type="component" value="Unassembled WGS sequence"/>
</dbReference>
<dbReference type="STRING" id="6573.A0A210QTL2"/>
<dbReference type="GO" id="GO:0008310">
    <property type="term" value="F:single-stranded DNA 3'-5' DNA exonuclease activity"/>
    <property type="evidence" value="ECO:0007669"/>
    <property type="project" value="TreeGrafter"/>
</dbReference>
<keyword evidence="1" id="KW-0238">DNA-binding</keyword>
<dbReference type="SUPFAM" id="SSF50249">
    <property type="entry name" value="Nucleic acid-binding proteins"/>
    <property type="match status" value="2"/>
</dbReference>
<evidence type="ECO:0000259" key="5">
    <source>
        <dbReference type="Pfam" id="PF24903"/>
    </source>
</evidence>